<dbReference type="Proteomes" id="UP000001593">
    <property type="component" value="Unassembled WGS sequence"/>
</dbReference>
<evidence type="ECO:0000256" key="1">
    <source>
        <dbReference type="SAM" id="SignalP"/>
    </source>
</evidence>
<dbReference type="SUPFAM" id="SSF57625">
    <property type="entry name" value="Invertebrate chitin-binding proteins"/>
    <property type="match status" value="1"/>
</dbReference>
<dbReference type="GO" id="GO:0008061">
    <property type="term" value="F:chitin binding"/>
    <property type="evidence" value="ECO:0007669"/>
    <property type="project" value="InterPro"/>
</dbReference>
<evidence type="ECO:0000259" key="2">
    <source>
        <dbReference type="PROSITE" id="PS50940"/>
    </source>
</evidence>
<gene>
    <name evidence="3" type="ORF">NEMVEDRAFT_v1g198703</name>
</gene>
<dbReference type="InterPro" id="IPR036508">
    <property type="entry name" value="Chitin-bd_dom_sf"/>
</dbReference>
<dbReference type="GO" id="GO:0005576">
    <property type="term" value="C:extracellular region"/>
    <property type="evidence" value="ECO:0007669"/>
    <property type="project" value="InterPro"/>
</dbReference>
<dbReference type="InterPro" id="IPR002557">
    <property type="entry name" value="Chitin-bd_dom"/>
</dbReference>
<dbReference type="AlphaFoldDB" id="A7RL58"/>
<dbReference type="InParanoid" id="A7RL58"/>
<dbReference type="Pfam" id="PF01607">
    <property type="entry name" value="CBM_14"/>
    <property type="match status" value="1"/>
</dbReference>
<feature type="chain" id="PRO_5002713592" description="Chitin-binding type-2 domain-containing protein" evidence="1">
    <location>
        <begin position="20"/>
        <end position="154"/>
    </location>
</feature>
<name>A7RL58_NEMVE</name>
<keyword evidence="4" id="KW-1185">Reference proteome</keyword>
<dbReference type="PhylomeDB" id="A7RL58"/>
<feature type="domain" description="Chitin-binding type-2" evidence="2">
    <location>
        <begin position="20"/>
        <end position="77"/>
    </location>
</feature>
<feature type="signal peptide" evidence="1">
    <location>
        <begin position="1"/>
        <end position="19"/>
    </location>
</feature>
<proteinExistence type="predicted"/>
<accession>A7RL58</accession>
<keyword evidence="1" id="KW-0732">Signal</keyword>
<feature type="domain" description="Chitin-binding type-2" evidence="2">
    <location>
        <begin position="79"/>
        <end position="152"/>
    </location>
</feature>
<dbReference type="PROSITE" id="PS50940">
    <property type="entry name" value="CHIT_BIND_II"/>
    <property type="match status" value="2"/>
</dbReference>
<evidence type="ECO:0000313" key="3">
    <source>
        <dbReference type="EMBL" id="EDO47872.1"/>
    </source>
</evidence>
<dbReference type="SMART" id="SM00494">
    <property type="entry name" value="ChtBD2"/>
    <property type="match status" value="2"/>
</dbReference>
<protein>
    <recommendedName>
        <fullName evidence="2">Chitin-binding type-2 domain-containing protein</fullName>
    </recommendedName>
</protein>
<organism evidence="3 4">
    <name type="scientific">Nematostella vectensis</name>
    <name type="common">Starlet sea anemone</name>
    <dbReference type="NCBI Taxonomy" id="45351"/>
    <lineage>
        <taxon>Eukaryota</taxon>
        <taxon>Metazoa</taxon>
        <taxon>Cnidaria</taxon>
        <taxon>Anthozoa</taxon>
        <taxon>Hexacorallia</taxon>
        <taxon>Actiniaria</taxon>
        <taxon>Edwardsiidae</taxon>
        <taxon>Nematostella</taxon>
    </lineage>
</organism>
<dbReference type="HOGENOM" id="CLU_1706350_0_0_1"/>
<evidence type="ECO:0000313" key="4">
    <source>
        <dbReference type="Proteomes" id="UP000001593"/>
    </source>
</evidence>
<dbReference type="EMBL" id="DS469517">
    <property type="protein sequence ID" value="EDO47872.1"/>
    <property type="molecule type" value="Genomic_DNA"/>
</dbReference>
<dbReference type="Gene3D" id="2.170.140.10">
    <property type="entry name" value="Chitin binding domain"/>
    <property type="match status" value="1"/>
</dbReference>
<dbReference type="KEGG" id="nve:5520008"/>
<sequence>MKYLIGIAVFATLFYAAYAAPPCTHEGEMFADTQGNCSVYVQCDAALNPIRRPCAPGTEWRQQDHICVHPEQSDCSPTAGFCAGKIAGHNYAWPGRNTANGLCHRYLACVGGVHPYNVIFNPTPMDCPAGLNFKETGPYGYCTYEHDEPCPPAP</sequence>
<reference evidence="3 4" key="1">
    <citation type="journal article" date="2007" name="Science">
        <title>Sea anemone genome reveals ancestral eumetazoan gene repertoire and genomic organization.</title>
        <authorList>
            <person name="Putnam N.H."/>
            <person name="Srivastava M."/>
            <person name="Hellsten U."/>
            <person name="Dirks B."/>
            <person name="Chapman J."/>
            <person name="Salamov A."/>
            <person name="Terry A."/>
            <person name="Shapiro H."/>
            <person name="Lindquist E."/>
            <person name="Kapitonov V.V."/>
            <person name="Jurka J."/>
            <person name="Genikhovich G."/>
            <person name="Grigoriev I.V."/>
            <person name="Lucas S.M."/>
            <person name="Steele R.E."/>
            <person name="Finnerty J.R."/>
            <person name="Technau U."/>
            <person name="Martindale M.Q."/>
            <person name="Rokhsar D.S."/>
        </authorList>
    </citation>
    <scope>NUCLEOTIDE SEQUENCE [LARGE SCALE GENOMIC DNA]</scope>
    <source>
        <strain evidence="4">CH2 X CH6</strain>
    </source>
</reference>